<dbReference type="PROSITE" id="PS50928">
    <property type="entry name" value="ABC_TM1"/>
    <property type="match status" value="1"/>
</dbReference>
<evidence type="ECO:0000256" key="7">
    <source>
        <dbReference type="RuleBase" id="RU363032"/>
    </source>
</evidence>
<dbReference type="Pfam" id="PF00528">
    <property type="entry name" value="BPD_transp_1"/>
    <property type="match status" value="1"/>
</dbReference>
<evidence type="ECO:0000256" key="1">
    <source>
        <dbReference type="ARBA" id="ARBA00004651"/>
    </source>
</evidence>
<dbReference type="InterPro" id="IPR000515">
    <property type="entry name" value="MetI-like"/>
</dbReference>
<dbReference type="Pfam" id="PF19300">
    <property type="entry name" value="BPD_transp_1_N"/>
    <property type="match status" value="1"/>
</dbReference>
<dbReference type="SUPFAM" id="SSF161098">
    <property type="entry name" value="MetI-like"/>
    <property type="match status" value="1"/>
</dbReference>
<keyword evidence="6 7" id="KW-0472">Membrane</keyword>
<proteinExistence type="inferred from homology"/>
<evidence type="ECO:0000313" key="10">
    <source>
        <dbReference type="Proteomes" id="UP001251849"/>
    </source>
</evidence>
<evidence type="ECO:0000256" key="5">
    <source>
        <dbReference type="ARBA" id="ARBA00022989"/>
    </source>
</evidence>
<feature type="transmembrane region" description="Helical" evidence="7">
    <location>
        <begin position="280"/>
        <end position="306"/>
    </location>
</feature>
<evidence type="ECO:0000259" key="8">
    <source>
        <dbReference type="PROSITE" id="PS50928"/>
    </source>
</evidence>
<dbReference type="Gene3D" id="1.10.3720.10">
    <property type="entry name" value="MetI-like"/>
    <property type="match status" value="1"/>
</dbReference>
<organism evidence="9 10">
    <name type="scientific">Microbacterium gawkjiense</name>
    <dbReference type="NCBI Taxonomy" id="3067309"/>
    <lineage>
        <taxon>Bacteria</taxon>
        <taxon>Bacillati</taxon>
        <taxon>Actinomycetota</taxon>
        <taxon>Actinomycetes</taxon>
        <taxon>Micrococcales</taxon>
        <taxon>Microbacteriaceae</taxon>
        <taxon>Microbacterium</taxon>
    </lineage>
</organism>
<comment type="subcellular location">
    <subcellularLocation>
        <location evidence="1 7">Cell membrane</location>
        <topology evidence="1 7">Multi-pass membrane protein</topology>
    </subcellularLocation>
</comment>
<evidence type="ECO:0000313" key="9">
    <source>
        <dbReference type="EMBL" id="MDT3316386.1"/>
    </source>
</evidence>
<sequence length="313" mass="32391">MLKVVAYRLAISVPLLVIVSLVTFLIASLSPGNAALAILGQGATPEQIAELEQALGLNKPVLVQYGDWLAGAIRGDFGSSLVTGQPVLQALTQRLQPTLSLLISSVVVVAIIGCGLGVFAATRGGALARIIDLLTFVGLAIPNFVFALYLIPLFALTLRLLPASGYSTLAEGIGPWASSLVLPVVAMAFGAVGTIAKQTRASMEDALGREFVPMMRANGYSRRSIVYRHALKTAGMPMLTAIGLSAVGVISGTVLLEAVFAFPGLGGLAVQASGQGDIPVVLGVTVMFTIFVIIINLLVDLGFAAINPKVRAA</sequence>
<evidence type="ECO:0000256" key="4">
    <source>
        <dbReference type="ARBA" id="ARBA00022692"/>
    </source>
</evidence>
<protein>
    <submittedName>
        <fullName evidence="9">ABC transporter permease</fullName>
    </submittedName>
</protein>
<reference evidence="9 10" key="1">
    <citation type="submission" date="2023-08" db="EMBL/GenBank/DDBJ databases">
        <title>Microbacterium aquilitoris sp. nov. and Microbacterium gwkjibeachense sp. nov., isolated from beach.</title>
        <authorList>
            <person name="Lee S.D."/>
            <person name="Yang H."/>
            <person name="Kim I."/>
        </authorList>
    </citation>
    <scope>NUCLEOTIDE SEQUENCE [LARGE SCALE GENOMIC DNA]</scope>
    <source>
        <strain evidence="9 10">KSW4-11</strain>
    </source>
</reference>
<feature type="transmembrane region" description="Helical" evidence="7">
    <location>
        <begin position="101"/>
        <end position="121"/>
    </location>
</feature>
<dbReference type="PANTHER" id="PTHR43163">
    <property type="entry name" value="DIPEPTIDE TRANSPORT SYSTEM PERMEASE PROTEIN DPPB-RELATED"/>
    <property type="match status" value="1"/>
</dbReference>
<keyword evidence="10" id="KW-1185">Reference proteome</keyword>
<feature type="transmembrane region" description="Helical" evidence="7">
    <location>
        <begin position="176"/>
        <end position="196"/>
    </location>
</feature>
<feature type="domain" description="ABC transmembrane type-1" evidence="8">
    <location>
        <begin position="95"/>
        <end position="299"/>
    </location>
</feature>
<keyword evidence="2 7" id="KW-0813">Transport</keyword>
<name>A0ABU3GA74_9MICO</name>
<keyword evidence="4 7" id="KW-0812">Transmembrane</keyword>
<evidence type="ECO:0000256" key="2">
    <source>
        <dbReference type="ARBA" id="ARBA00022448"/>
    </source>
</evidence>
<dbReference type="Proteomes" id="UP001251849">
    <property type="component" value="Unassembled WGS sequence"/>
</dbReference>
<evidence type="ECO:0000256" key="3">
    <source>
        <dbReference type="ARBA" id="ARBA00022475"/>
    </source>
</evidence>
<gene>
    <name evidence="9" type="ORF">Q9S71_06075</name>
</gene>
<dbReference type="RefSeq" id="WP_311861170.1">
    <property type="nucleotide sequence ID" value="NZ_JAUZVV010000001.1"/>
</dbReference>
<keyword evidence="3" id="KW-1003">Cell membrane</keyword>
<evidence type="ECO:0000256" key="6">
    <source>
        <dbReference type="ARBA" id="ARBA00023136"/>
    </source>
</evidence>
<feature type="transmembrane region" description="Helical" evidence="7">
    <location>
        <begin position="238"/>
        <end position="260"/>
    </location>
</feature>
<dbReference type="CDD" id="cd06261">
    <property type="entry name" value="TM_PBP2"/>
    <property type="match status" value="1"/>
</dbReference>
<comment type="similarity">
    <text evidence="7">Belongs to the binding-protein-dependent transport system permease family.</text>
</comment>
<accession>A0ABU3GA74</accession>
<dbReference type="InterPro" id="IPR045621">
    <property type="entry name" value="BPD_transp_1_N"/>
</dbReference>
<dbReference type="EMBL" id="JAUZVV010000001">
    <property type="protein sequence ID" value="MDT3316386.1"/>
    <property type="molecule type" value="Genomic_DNA"/>
</dbReference>
<comment type="caution">
    <text evidence="9">The sequence shown here is derived from an EMBL/GenBank/DDBJ whole genome shotgun (WGS) entry which is preliminary data.</text>
</comment>
<keyword evidence="5 7" id="KW-1133">Transmembrane helix</keyword>
<dbReference type="InterPro" id="IPR035906">
    <property type="entry name" value="MetI-like_sf"/>
</dbReference>
<dbReference type="PANTHER" id="PTHR43163:SF6">
    <property type="entry name" value="DIPEPTIDE TRANSPORT SYSTEM PERMEASE PROTEIN DPPB-RELATED"/>
    <property type="match status" value="1"/>
</dbReference>
<feature type="transmembrane region" description="Helical" evidence="7">
    <location>
        <begin position="7"/>
        <end position="29"/>
    </location>
</feature>
<feature type="transmembrane region" description="Helical" evidence="7">
    <location>
        <begin position="133"/>
        <end position="156"/>
    </location>
</feature>